<reference evidence="2" key="1">
    <citation type="journal article" date="2019" name="Int. J. Syst. Evol. Microbiol.">
        <title>The Global Catalogue of Microorganisms (GCM) 10K type strain sequencing project: providing services to taxonomists for standard genome sequencing and annotation.</title>
        <authorList>
            <consortium name="The Broad Institute Genomics Platform"/>
            <consortium name="The Broad Institute Genome Sequencing Center for Infectious Disease"/>
            <person name="Wu L."/>
            <person name="Ma J."/>
        </authorList>
    </citation>
    <scope>NUCLEOTIDE SEQUENCE [LARGE SCALE GENOMIC DNA]</scope>
    <source>
        <strain evidence="2">CCM 7435</strain>
    </source>
</reference>
<sequence length="91" mass="10630">MIMKAIDPRQVLHDLNGCATTAWKWPPRNGQARTVRRQEYNSLQKALKAICKNNSGRDFQIVVHADSEHEFEPEHVEMLCNYFRRSKSTET</sequence>
<accession>A0ABW4Z2S7</accession>
<evidence type="ECO:0000313" key="1">
    <source>
        <dbReference type="EMBL" id="MFD2142869.1"/>
    </source>
</evidence>
<dbReference type="RefSeq" id="WP_213356178.1">
    <property type="nucleotide sequence ID" value="NZ_JAHBGB010000044.1"/>
</dbReference>
<protein>
    <submittedName>
        <fullName evidence="1">Uncharacterized protein</fullName>
    </submittedName>
</protein>
<evidence type="ECO:0000313" key="2">
    <source>
        <dbReference type="Proteomes" id="UP001597299"/>
    </source>
</evidence>
<dbReference type="EMBL" id="JBHUHD010000001">
    <property type="protein sequence ID" value="MFD2142869.1"/>
    <property type="molecule type" value="Genomic_DNA"/>
</dbReference>
<gene>
    <name evidence="1" type="ORF">ACFSNC_20880</name>
</gene>
<comment type="caution">
    <text evidence="1">The sequence shown here is derived from an EMBL/GenBank/DDBJ whole genome shotgun (WGS) entry which is preliminary data.</text>
</comment>
<organism evidence="1 2">
    <name type="scientific">Ancylobacter oerskovii</name>
    <dbReference type="NCBI Taxonomy" id="459519"/>
    <lineage>
        <taxon>Bacteria</taxon>
        <taxon>Pseudomonadati</taxon>
        <taxon>Pseudomonadota</taxon>
        <taxon>Alphaproteobacteria</taxon>
        <taxon>Hyphomicrobiales</taxon>
        <taxon>Xanthobacteraceae</taxon>
        <taxon>Ancylobacter</taxon>
    </lineage>
</organism>
<dbReference type="Proteomes" id="UP001597299">
    <property type="component" value="Unassembled WGS sequence"/>
</dbReference>
<name>A0ABW4Z2S7_9HYPH</name>
<proteinExistence type="predicted"/>
<keyword evidence="2" id="KW-1185">Reference proteome</keyword>